<evidence type="ECO:0000313" key="5">
    <source>
        <dbReference type="Proteomes" id="UP000325313"/>
    </source>
</evidence>
<dbReference type="AlphaFoldDB" id="A0A5B0P900"/>
<accession>A0A5B0P900</accession>
<evidence type="ECO:0000313" key="3">
    <source>
        <dbReference type="EMBL" id="KAA1134093.1"/>
    </source>
</evidence>
<reference evidence="4 5" key="1">
    <citation type="submission" date="2019-05" db="EMBL/GenBank/DDBJ databases">
        <title>Emergence of the Ug99 lineage of the wheat stem rust pathogen through somatic hybridization.</title>
        <authorList>
            <person name="Li F."/>
            <person name="Upadhyaya N.M."/>
            <person name="Sperschneider J."/>
            <person name="Matny O."/>
            <person name="Nguyen-Phuc H."/>
            <person name="Mago R."/>
            <person name="Raley C."/>
            <person name="Miller M.E."/>
            <person name="Silverstein K.A.T."/>
            <person name="Henningsen E."/>
            <person name="Hirsch C.D."/>
            <person name="Visser B."/>
            <person name="Pretorius Z.A."/>
            <person name="Steffenson B.J."/>
            <person name="Schwessinger B."/>
            <person name="Dodds P.N."/>
            <person name="Figueroa M."/>
        </authorList>
    </citation>
    <scope>NUCLEOTIDE SEQUENCE [LARGE SCALE GENOMIC DNA]</scope>
    <source>
        <strain evidence="2">21-0</strain>
        <strain evidence="3 5">Ug99</strain>
    </source>
</reference>
<keyword evidence="4" id="KW-1185">Reference proteome</keyword>
<feature type="region of interest" description="Disordered" evidence="1">
    <location>
        <begin position="59"/>
        <end position="83"/>
    </location>
</feature>
<sequence>MTLMVKRYRIVVGSSPTLGAILFTLRQWVWKNQKKPEVGWCVKACAEFAEDACEVEAREKSPSDRTLPTTVCDESVQGSGNPQCARKPLSHLHTQLMYPELKASFAIMMLLLAARDPGKSGHLAIRNRRRVGALCQRERFSGARALLATGWVHLARATFGDRYLRSKNAIFGSGGTSRRKLCRQRGAPREKICFFATGCTAPKMQSGRPVTPRRRGSYEDGRHFENEPPSPTPRGKRLSLRPVPPRQRGSLRGQSHLARKSLSLQPNFEAGQRNTWPAH</sequence>
<dbReference type="Proteomes" id="UP000324748">
    <property type="component" value="Unassembled WGS sequence"/>
</dbReference>
<comment type="caution">
    <text evidence="2">The sequence shown here is derived from an EMBL/GenBank/DDBJ whole genome shotgun (WGS) entry which is preliminary data.</text>
</comment>
<proteinExistence type="predicted"/>
<feature type="compositionally biased region" description="Basic and acidic residues" evidence="1">
    <location>
        <begin position="216"/>
        <end position="226"/>
    </location>
</feature>
<evidence type="ECO:0000256" key="1">
    <source>
        <dbReference type="SAM" id="MobiDB-lite"/>
    </source>
</evidence>
<organism evidence="2 4">
    <name type="scientific">Puccinia graminis f. sp. tritici</name>
    <dbReference type="NCBI Taxonomy" id="56615"/>
    <lineage>
        <taxon>Eukaryota</taxon>
        <taxon>Fungi</taxon>
        <taxon>Dikarya</taxon>
        <taxon>Basidiomycota</taxon>
        <taxon>Pucciniomycotina</taxon>
        <taxon>Pucciniomycetes</taxon>
        <taxon>Pucciniales</taxon>
        <taxon>Pucciniaceae</taxon>
        <taxon>Puccinia</taxon>
    </lineage>
</organism>
<dbReference type="Proteomes" id="UP000325313">
    <property type="component" value="Unassembled WGS sequence"/>
</dbReference>
<dbReference type="EMBL" id="VDEP01000069">
    <property type="protein sequence ID" value="KAA1134093.1"/>
    <property type="molecule type" value="Genomic_DNA"/>
</dbReference>
<evidence type="ECO:0000313" key="4">
    <source>
        <dbReference type="Proteomes" id="UP000324748"/>
    </source>
</evidence>
<feature type="compositionally biased region" description="Polar residues" evidence="1">
    <location>
        <begin position="262"/>
        <end position="279"/>
    </location>
</feature>
<evidence type="ECO:0000313" key="2">
    <source>
        <dbReference type="EMBL" id="KAA1097536.1"/>
    </source>
</evidence>
<name>A0A5B0P900_PUCGR</name>
<gene>
    <name evidence="2" type="ORF">PGT21_010508</name>
    <name evidence="3" type="ORF">PGTUg99_025958</name>
</gene>
<feature type="region of interest" description="Disordered" evidence="1">
    <location>
        <begin position="203"/>
        <end position="279"/>
    </location>
</feature>
<dbReference type="EMBL" id="VSWC01000066">
    <property type="protein sequence ID" value="KAA1097536.1"/>
    <property type="molecule type" value="Genomic_DNA"/>
</dbReference>
<protein>
    <submittedName>
        <fullName evidence="2">Uncharacterized protein</fullName>
    </submittedName>
</protein>